<name>A0A059EBJ3_9PROT</name>
<evidence type="ECO:0000313" key="1">
    <source>
        <dbReference type="EMBL" id="KCZ64955.1"/>
    </source>
</evidence>
<accession>A0A059EBJ3</accession>
<dbReference type="AlphaFoldDB" id="A0A059EBJ3"/>
<dbReference type="RefSeq" id="WP_035546986.1">
    <property type="nucleotide sequence ID" value="NZ_AWFH01000001.1"/>
</dbReference>
<comment type="caution">
    <text evidence="1">The sequence shown here is derived from an EMBL/GenBank/DDBJ whole genome shotgun (WGS) entry which is preliminary data.</text>
</comment>
<dbReference type="PATRIC" id="fig|1280948.3.peg.167"/>
<protein>
    <submittedName>
        <fullName evidence="1">Uncharacterized protein</fullName>
    </submittedName>
</protein>
<proteinExistence type="predicted"/>
<dbReference type="STRING" id="1280948.HY36_00870"/>
<gene>
    <name evidence="1" type="ORF">HY36_00870</name>
</gene>
<reference evidence="1 2" key="1">
    <citation type="journal article" date="2014" name="Antonie Van Leeuwenhoek">
        <title>Hyphomonas beringensis sp. nov. and Hyphomonas chukchiensis sp. nov., isolated from surface seawater of the Bering Sea and Chukchi Sea.</title>
        <authorList>
            <person name="Li C."/>
            <person name="Lai Q."/>
            <person name="Li G."/>
            <person name="Dong C."/>
            <person name="Wang J."/>
            <person name="Liao Y."/>
            <person name="Shao Z."/>
        </authorList>
    </citation>
    <scope>NUCLEOTIDE SEQUENCE [LARGE SCALE GENOMIC DNA]</scope>
    <source>
        <strain evidence="1 2">22II1-22F38</strain>
    </source>
</reference>
<dbReference type="OrthoDB" id="1495203at2"/>
<dbReference type="Proteomes" id="UP000024547">
    <property type="component" value="Unassembled WGS sequence"/>
</dbReference>
<dbReference type="EMBL" id="AWFH01000001">
    <property type="protein sequence ID" value="KCZ64955.1"/>
    <property type="molecule type" value="Genomic_DNA"/>
</dbReference>
<keyword evidence="2" id="KW-1185">Reference proteome</keyword>
<organism evidence="1 2">
    <name type="scientific">Hyphomonas atlantica</name>
    <dbReference type="NCBI Taxonomy" id="1280948"/>
    <lineage>
        <taxon>Bacteria</taxon>
        <taxon>Pseudomonadati</taxon>
        <taxon>Pseudomonadota</taxon>
        <taxon>Alphaproteobacteria</taxon>
        <taxon>Hyphomonadales</taxon>
        <taxon>Hyphomonadaceae</taxon>
        <taxon>Hyphomonas</taxon>
    </lineage>
</organism>
<sequence length="69" mass="7722">MKYRIQPIGKEFSDKAVKALEDKLNAAHEKGYKFHSVMEVSQPGCAGFGAPSITYLAIFEQEHEPSTYT</sequence>
<evidence type="ECO:0000313" key="2">
    <source>
        <dbReference type="Proteomes" id="UP000024547"/>
    </source>
</evidence>